<dbReference type="Gene3D" id="1.20.120.1510">
    <property type="match status" value="1"/>
</dbReference>
<proteinExistence type="inferred from homology"/>
<dbReference type="RefSeq" id="WP_057659614.1">
    <property type="nucleotide sequence ID" value="NZ_LDJL01000012.1"/>
</dbReference>
<dbReference type="GO" id="GO:0000820">
    <property type="term" value="P:regulation of glutamine family amino acid metabolic process"/>
    <property type="evidence" value="ECO:0007669"/>
    <property type="project" value="UniProtKB-UniRule"/>
</dbReference>
<reference evidence="10 11" key="1">
    <citation type="submission" date="2015-05" db="EMBL/GenBank/DDBJ databases">
        <title>Genome sequencing and analysis of members of genus Stenotrophomonas.</title>
        <authorList>
            <person name="Patil P.P."/>
            <person name="Midha S."/>
            <person name="Patil P.B."/>
        </authorList>
    </citation>
    <scope>NUCLEOTIDE SEQUENCE [LARGE SCALE GENOMIC DNA]</scope>
    <source>
        <strain evidence="10 11">DSM 21858</strain>
    </source>
</reference>
<dbReference type="Gene3D" id="1.20.120.330">
    <property type="entry name" value="Nucleotidyltransferases domain 2"/>
    <property type="match status" value="2"/>
</dbReference>
<dbReference type="FunFam" id="3.30.460.10:FF:000009">
    <property type="entry name" value="Bifunctional glutamine synthetase adenylyltransferase/adenylyl-removing enzyme"/>
    <property type="match status" value="1"/>
</dbReference>
<dbReference type="EMBL" id="LDJL01000012">
    <property type="protein sequence ID" value="KRG68615.1"/>
    <property type="molecule type" value="Genomic_DNA"/>
</dbReference>
<dbReference type="HAMAP" id="MF_00802">
    <property type="entry name" value="GlnE"/>
    <property type="match status" value="1"/>
</dbReference>
<keyword evidence="3 7" id="KW-0547">Nucleotide-binding</keyword>
<keyword evidence="5 7" id="KW-0460">Magnesium</keyword>
<dbReference type="Pfam" id="PF03710">
    <property type="entry name" value="GlnE"/>
    <property type="match status" value="2"/>
</dbReference>
<dbReference type="Gene3D" id="3.30.460.10">
    <property type="entry name" value="Beta Polymerase, domain 2"/>
    <property type="match status" value="2"/>
</dbReference>
<feature type="region of interest" description="Adenylyl transferase" evidence="7">
    <location>
        <begin position="456"/>
        <end position="953"/>
    </location>
</feature>
<dbReference type="InterPro" id="IPR023057">
    <property type="entry name" value="GlnE"/>
</dbReference>
<evidence type="ECO:0000256" key="7">
    <source>
        <dbReference type="HAMAP-Rule" id="MF_00802"/>
    </source>
</evidence>
<evidence type="ECO:0000313" key="10">
    <source>
        <dbReference type="EMBL" id="KRG68615.1"/>
    </source>
</evidence>
<sequence>MDTSHDPTDSTIASDLDALIERGLSRLQAASPALARALQQAQARDRVRTLLQASDFALETLCRQPQYLEQWLTDDGATAVPLPVLQAGQSEQWPGQLRRYRTAESSRLIWRDVHGLDSVDDTLRGSTRLAETCLQTALDALENDFASRHGVVRDGDGQAQRLIVFGLGKLGGGELNFSSDVDLVYAYPHGGQSDGARTLMAEDYFARLGQRLAKLLDEVTVDGFCHRVDLRLRPFGSAGRVALSLAGMDAYFQREGRDWERYAWLKARTVAGDIEAGEQWLQTLRPFVYRRYLDFTALDGLREMKAAITAEVARRELADDIKRGAGGIREIEFLVQALQLIRGGREETLRERRLLPALRALVELNQVAAEEGDALAASYRYLRRVENRLQMLRDAQTHVLPDSPLDRLRLARGLGHADWTGLRAQIDGVRAHVAGEFAALLAPRKPGMAKTDLAQYWRSLPDDGDAQALADAGFESPLQVDAALREFARFSAVDALSDSARARLDRVLPAVLTAAAACAKPDAALKRVLALLQAILRRTSYLALLDEQPSALTRLVDVLARSALLAERLAAYPLLLDEMLDSRVGGPMPDRALMHEECTAALREEDPEQALRALNETRLALSFRVALAALDQRQSALDSTRQLAWLADEVVKAVLQMACDEVSSAHGIVGDGRFAIIGYGSLGGQELGFGSDLDLVFVFDAPVNAQSDGKRPLEAGRWYARLAQKMMALLGAVTSAGRLYDVDVRLRPDGAKGLLVSSLASFREYQRERAWTWEHQALVRARGVAGNDALLGEIEQIRRDALARPRQQQQLAGEVGDMRARMRNELDRSRGEQFDLKQGAGGLVDLEFLLQYLALRDASRQPLWLAPRDTPGLLVVARQQQALPDADIDALVQAHATLVAAGLGCTLDRRPRIVTVEDDIIHARQAIEAAVLRVGLVYQRLIKSPDSTEPPLP</sequence>
<evidence type="ECO:0000259" key="9">
    <source>
        <dbReference type="Pfam" id="PF08335"/>
    </source>
</evidence>
<feature type="domain" description="Glutamate-ammonia ligase adenylyltransferase repeated" evidence="8">
    <location>
        <begin position="46"/>
        <end position="281"/>
    </location>
</feature>
<keyword evidence="4 7" id="KW-0067">ATP-binding</keyword>
<dbReference type="NCBIfam" id="NF008292">
    <property type="entry name" value="PRK11072.1"/>
    <property type="match status" value="1"/>
</dbReference>
<comment type="catalytic activity">
    <reaction evidence="7">
        <text>[glutamine synthetase]-L-tyrosine + ATP = [glutamine synthetase]-O(4)-(5'-adenylyl)-L-tyrosine + diphosphate</text>
        <dbReference type="Rhea" id="RHEA:18589"/>
        <dbReference type="Rhea" id="RHEA-COMP:10660"/>
        <dbReference type="Rhea" id="RHEA-COMP:10661"/>
        <dbReference type="ChEBI" id="CHEBI:30616"/>
        <dbReference type="ChEBI" id="CHEBI:33019"/>
        <dbReference type="ChEBI" id="CHEBI:46858"/>
        <dbReference type="ChEBI" id="CHEBI:83624"/>
        <dbReference type="EC" id="2.7.7.42"/>
    </reaction>
</comment>
<dbReference type="InterPro" id="IPR043519">
    <property type="entry name" value="NT_sf"/>
</dbReference>
<dbReference type="Pfam" id="PF08335">
    <property type="entry name" value="GlnD_UR_UTase"/>
    <property type="match status" value="1"/>
</dbReference>
<comment type="caution">
    <text evidence="10">The sequence shown here is derived from an EMBL/GenBank/DDBJ whole genome shotgun (WGS) entry which is preliminary data.</text>
</comment>
<gene>
    <name evidence="7" type="primary">glnE</name>
    <name evidence="10" type="ORF">ABB29_12580</name>
</gene>
<dbReference type="CDD" id="cd05401">
    <property type="entry name" value="NT_GlnE_GlnD_like"/>
    <property type="match status" value="2"/>
</dbReference>
<dbReference type="PANTHER" id="PTHR30621">
    <property type="entry name" value="GLUTAMINE SYNTHETASE ADENYLYLTRANSFERASE"/>
    <property type="match status" value="1"/>
</dbReference>
<dbReference type="AlphaFoldDB" id="A0A0R0CRF8"/>
<dbReference type="GO" id="GO:0005524">
    <property type="term" value="F:ATP binding"/>
    <property type="evidence" value="ECO:0007669"/>
    <property type="project" value="UniProtKB-UniRule"/>
</dbReference>
<evidence type="ECO:0000256" key="1">
    <source>
        <dbReference type="ARBA" id="ARBA00022679"/>
    </source>
</evidence>
<dbReference type="PANTHER" id="PTHR30621:SF0">
    <property type="entry name" value="BIFUNCTIONAL GLUTAMINE SYNTHETASE ADENYLYLTRANSFERASE_ADENYLYL-REMOVING ENZYME"/>
    <property type="match status" value="1"/>
</dbReference>
<dbReference type="EC" id="2.7.7.89" evidence="7"/>
<keyword evidence="1 7" id="KW-0808">Transferase</keyword>
<dbReference type="GO" id="GO:0000287">
    <property type="term" value="F:magnesium ion binding"/>
    <property type="evidence" value="ECO:0007669"/>
    <property type="project" value="UniProtKB-UniRule"/>
</dbReference>
<evidence type="ECO:0000256" key="3">
    <source>
        <dbReference type="ARBA" id="ARBA00022741"/>
    </source>
</evidence>
<dbReference type="OrthoDB" id="9759366at2"/>
<dbReference type="STRING" id="344882.ABB29_12580"/>
<evidence type="ECO:0000256" key="5">
    <source>
        <dbReference type="ARBA" id="ARBA00022842"/>
    </source>
</evidence>
<organism evidence="10 11">
    <name type="scientific">Pseudoxanthomonas dokdonensis</name>
    <dbReference type="NCBI Taxonomy" id="344882"/>
    <lineage>
        <taxon>Bacteria</taxon>
        <taxon>Pseudomonadati</taxon>
        <taxon>Pseudomonadota</taxon>
        <taxon>Gammaproteobacteria</taxon>
        <taxon>Lysobacterales</taxon>
        <taxon>Lysobacteraceae</taxon>
        <taxon>Pseudoxanthomonas</taxon>
    </lineage>
</organism>
<dbReference type="GO" id="GO:0005829">
    <property type="term" value="C:cytosol"/>
    <property type="evidence" value="ECO:0007669"/>
    <property type="project" value="TreeGrafter"/>
</dbReference>
<keyword evidence="10" id="KW-0436">Ligase</keyword>
<comment type="catalytic activity">
    <reaction evidence="7">
        <text>[glutamine synthetase]-O(4)-(5'-adenylyl)-L-tyrosine + phosphate = [glutamine synthetase]-L-tyrosine + ADP</text>
        <dbReference type="Rhea" id="RHEA:43716"/>
        <dbReference type="Rhea" id="RHEA-COMP:10660"/>
        <dbReference type="Rhea" id="RHEA-COMP:10661"/>
        <dbReference type="ChEBI" id="CHEBI:43474"/>
        <dbReference type="ChEBI" id="CHEBI:46858"/>
        <dbReference type="ChEBI" id="CHEBI:83624"/>
        <dbReference type="ChEBI" id="CHEBI:456216"/>
        <dbReference type="EC" id="2.7.7.89"/>
    </reaction>
</comment>
<keyword evidence="6 7" id="KW-0511">Multifunctional enzyme</keyword>
<protein>
    <recommendedName>
        <fullName evidence="7">Bifunctional glutamine synthetase adenylyltransferase/adenylyl-removing enzyme</fullName>
    </recommendedName>
    <alternativeName>
        <fullName evidence="7">ATP:glutamine synthetase adenylyltransferase</fullName>
    </alternativeName>
    <alternativeName>
        <fullName evidence="7">ATase</fullName>
    </alternativeName>
    <domain>
        <recommendedName>
            <fullName evidence="7">Glutamine synthetase adenylyl-L-tyrosine phosphorylase</fullName>
            <ecNumber evidence="7">2.7.7.89</ecNumber>
        </recommendedName>
        <alternativeName>
            <fullName evidence="7">Adenylyl removase</fullName>
            <shortName evidence="7">AR</shortName>
            <shortName evidence="7">AT-N</shortName>
        </alternativeName>
    </domain>
    <domain>
        <recommendedName>
            <fullName evidence="7">Glutamine synthetase adenylyl transferase</fullName>
            <ecNumber evidence="7">2.7.7.42</ecNumber>
        </recommendedName>
        <alternativeName>
            <fullName evidence="7">Adenylyl transferase</fullName>
            <shortName evidence="7">AT</shortName>
            <shortName evidence="7">AT-C</shortName>
        </alternativeName>
    </domain>
</protein>
<name>A0A0R0CRF8_9GAMM</name>
<keyword evidence="11" id="KW-1185">Reference proteome</keyword>
<dbReference type="GO" id="GO:0047388">
    <property type="term" value="F:[glutamine synthetase]-adenylyl-L-tyrosine phosphorylase activity"/>
    <property type="evidence" value="ECO:0007669"/>
    <property type="project" value="UniProtKB-EC"/>
</dbReference>
<evidence type="ECO:0000256" key="4">
    <source>
        <dbReference type="ARBA" id="ARBA00022840"/>
    </source>
</evidence>
<dbReference type="SUPFAM" id="SSF81301">
    <property type="entry name" value="Nucleotidyltransferase"/>
    <property type="match status" value="2"/>
</dbReference>
<dbReference type="FunFam" id="1.20.120.330:FF:000005">
    <property type="entry name" value="Bifunctional glutamine synthetase adenylyltransferase/adenylyl-removing enzyme"/>
    <property type="match status" value="1"/>
</dbReference>
<comment type="function">
    <text evidence="7">Involved in the regulation of glutamine synthetase GlnA, a key enzyme in the process to assimilate ammonia. When cellular nitrogen levels are high, the C-terminal adenylyl transferase (AT) inactivates GlnA by covalent transfer of an adenylyl group from ATP to specific tyrosine residue of GlnA, thus reducing its activity. Conversely, when nitrogen levels are low, the N-terminal adenylyl removase (AR) activates GlnA by removing the adenylyl group by phosphorolysis, increasing its activity. The regulatory region of GlnE binds the signal transduction protein PII (GlnB) which indicates the nitrogen status of the cell.</text>
</comment>
<feature type="region of interest" description="Adenylyl removase" evidence="7">
    <location>
        <begin position="1"/>
        <end position="447"/>
    </location>
</feature>
<evidence type="ECO:0000256" key="2">
    <source>
        <dbReference type="ARBA" id="ARBA00022695"/>
    </source>
</evidence>
<dbReference type="PATRIC" id="fig|344882.3.peg.893"/>
<dbReference type="GO" id="GO:0008882">
    <property type="term" value="F:[glutamate-ammonia-ligase] adenylyltransferase activity"/>
    <property type="evidence" value="ECO:0007669"/>
    <property type="project" value="UniProtKB-UniRule"/>
</dbReference>
<dbReference type="EC" id="2.7.7.42" evidence="7"/>
<comment type="similarity">
    <text evidence="7">Belongs to the GlnE family.</text>
</comment>
<keyword evidence="2 7" id="KW-0548">Nucleotidyltransferase</keyword>
<comment type="cofactor">
    <cofactor evidence="7">
        <name>Mg(2+)</name>
        <dbReference type="ChEBI" id="CHEBI:18420"/>
    </cofactor>
</comment>
<accession>A0A0R0CRF8</accession>
<dbReference type="Proteomes" id="UP000052052">
    <property type="component" value="Unassembled WGS sequence"/>
</dbReference>
<dbReference type="InterPro" id="IPR013546">
    <property type="entry name" value="PII_UdlTrfase/GS_AdlTrfase"/>
</dbReference>
<evidence type="ECO:0000313" key="11">
    <source>
        <dbReference type="Proteomes" id="UP000052052"/>
    </source>
</evidence>
<evidence type="ECO:0000256" key="6">
    <source>
        <dbReference type="ARBA" id="ARBA00023268"/>
    </source>
</evidence>
<feature type="domain" description="Glutamate-ammonia ligase adenylyltransferase repeated" evidence="8">
    <location>
        <begin position="553"/>
        <end position="790"/>
    </location>
</feature>
<evidence type="ECO:0000259" key="8">
    <source>
        <dbReference type="Pfam" id="PF03710"/>
    </source>
</evidence>
<dbReference type="InterPro" id="IPR005190">
    <property type="entry name" value="GlnE_rpt_dom"/>
</dbReference>
<dbReference type="GO" id="GO:0016874">
    <property type="term" value="F:ligase activity"/>
    <property type="evidence" value="ECO:0007669"/>
    <property type="project" value="UniProtKB-KW"/>
</dbReference>
<dbReference type="SUPFAM" id="SSF81593">
    <property type="entry name" value="Nucleotidyltransferase substrate binding subunit/domain"/>
    <property type="match status" value="2"/>
</dbReference>
<feature type="domain" description="PII-uridylyltransferase/Glutamine-synthetase adenylyltransferase" evidence="9">
    <location>
        <begin position="302"/>
        <end position="440"/>
    </location>
</feature>